<dbReference type="PROSITE" id="PS51257">
    <property type="entry name" value="PROKAR_LIPOPROTEIN"/>
    <property type="match status" value="1"/>
</dbReference>
<dbReference type="EMBL" id="DACRBY010000020">
    <property type="protein sequence ID" value="HAS8541305.1"/>
    <property type="molecule type" value="Genomic_DNA"/>
</dbReference>
<evidence type="ECO:0000256" key="1">
    <source>
        <dbReference type="SAM" id="SignalP"/>
    </source>
</evidence>
<dbReference type="Proteomes" id="UP000863257">
    <property type="component" value="Unassembled WGS sequence"/>
</dbReference>
<feature type="chain" id="PRO_5034004419" evidence="1">
    <location>
        <begin position="20"/>
        <end position="160"/>
    </location>
</feature>
<evidence type="ECO:0000313" key="2">
    <source>
        <dbReference type="EMBL" id="HAS8541305.1"/>
    </source>
</evidence>
<sequence length="160" mass="17163">MIKKVVPVMLLACSCSVNANVSINTAYGSLKINSSGDTLWKTQTYTLNDKVVGKSEYVEVDGQFLGMGNDGNYLILRGVTGGSACAYDLSVAVVNESGVTFSPILPACGGIENVIFNNGVTTVIAYERDAQTKVVYELSGRKVTENGKDMMVRHSFTTEE</sequence>
<organism evidence="2">
    <name type="scientific">Vibrio vulnificus</name>
    <dbReference type="NCBI Taxonomy" id="672"/>
    <lineage>
        <taxon>Bacteria</taxon>
        <taxon>Pseudomonadati</taxon>
        <taxon>Pseudomonadota</taxon>
        <taxon>Gammaproteobacteria</taxon>
        <taxon>Vibrionales</taxon>
        <taxon>Vibrionaceae</taxon>
        <taxon>Vibrio</taxon>
    </lineage>
</organism>
<protein>
    <submittedName>
        <fullName evidence="2">Uncharacterized protein</fullName>
    </submittedName>
</protein>
<feature type="signal peptide" evidence="1">
    <location>
        <begin position="1"/>
        <end position="19"/>
    </location>
</feature>
<gene>
    <name evidence="2" type="ORF">I7730_16095</name>
</gene>
<name>A0A8H9N1X1_VIBVL</name>
<reference evidence="2" key="2">
    <citation type="submission" date="2019-01" db="EMBL/GenBank/DDBJ databases">
        <authorList>
            <consortium name="NCBI Pathogen Detection Project"/>
        </authorList>
    </citation>
    <scope>NUCLEOTIDE SEQUENCE</scope>
    <source>
        <strain evidence="2">BCW_3452</strain>
    </source>
</reference>
<keyword evidence="1" id="KW-0732">Signal</keyword>
<proteinExistence type="predicted"/>
<comment type="caution">
    <text evidence="2">The sequence shown here is derived from an EMBL/GenBank/DDBJ whole genome shotgun (WGS) entry which is preliminary data.</text>
</comment>
<dbReference type="AlphaFoldDB" id="A0A8H9N1X1"/>
<reference evidence="2" key="1">
    <citation type="journal article" date="2018" name="Genome Biol.">
        <title>SKESA: strategic k-mer extension for scrupulous assemblies.</title>
        <authorList>
            <person name="Souvorov A."/>
            <person name="Agarwala R."/>
            <person name="Lipman D.J."/>
        </authorList>
    </citation>
    <scope>NUCLEOTIDE SEQUENCE</scope>
    <source>
        <strain evidence="2">BCW_3452</strain>
    </source>
</reference>
<accession>A0A8H9N1X1</accession>